<keyword evidence="4" id="KW-1185">Reference proteome</keyword>
<reference evidence="3 4" key="1">
    <citation type="submission" date="2016-04" db="EMBL/GenBank/DDBJ databases">
        <title>A degradative enzymes factory behind the ericoid mycorrhizal symbiosis.</title>
        <authorList>
            <consortium name="DOE Joint Genome Institute"/>
            <person name="Martino E."/>
            <person name="Morin E."/>
            <person name="Grelet G."/>
            <person name="Kuo A."/>
            <person name="Kohler A."/>
            <person name="Daghino S."/>
            <person name="Barry K."/>
            <person name="Choi C."/>
            <person name="Cichocki N."/>
            <person name="Clum A."/>
            <person name="Copeland A."/>
            <person name="Hainaut M."/>
            <person name="Haridas S."/>
            <person name="Labutti K."/>
            <person name="Lindquist E."/>
            <person name="Lipzen A."/>
            <person name="Khouja H.-R."/>
            <person name="Murat C."/>
            <person name="Ohm R."/>
            <person name="Olson A."/>
            <person name="Spatafora J."/>
            <person name="Veneault-Fourrey C."/>
            <person name="Henrissat B."/>
            <person name="Grigoriev I."/>
            <person name="Martin F."/>
            <person name="Perotto S."/>
        </authorList>
    </citation>
    <scope>NUCLEOTIDE SEQUENCE [LARGE SCALE GENOMIC DNA]</scope>
    <source>
        <strain evidence="3 4">F</strain>
    </source>
</reference>
<dbReference type="EMBL" id="KZ613939">
    <property type="protein sequence ID" value="PMD46445.1"/>
    <property type="molecule type" value="Genomic_DNA"/>
</dbReference>
<accession>A0A2J6S6P6</accession>
<dbReference type="PANTHER" id="PTHR33099">
    <property type="entry name" value="FE2OG DIOXYGENASE DOMAIN-CONTAINING PROTEIN"/>
    <property type="match status" value="1"/>
</dbReference>
<dbReference type="Gene3D" id="2.60.120.620">
    <property type="entry name" value="q2cbj1_9rhob like domain"/>
    <property type="match status" value="1"/>
</dbReference>
<feature type="compositionally biased region" description="Low complexity" evidence="1">
    <location>
        <begin position="24"/>
        <end position="36"/>
    </location>
</feature>
<dbReference type="OrthoDB" id="27483at2759"/>
<protein>
    <recommendedName>
        <fullName evidence="2">Prolyl 4-hydroxylase alpha subunit Fe(2+) 2OG dioxygenase domain-containing protein</fullName>
    </recommendedName>
</protein>
<organism evidence="3 4">
    <name type="scientific">Hyaloscypha variabilis (strain UAMH 11265 / GT02V1 / F)</name>
    <name type="common">Meliniomyces variabilis</name>
    <dbReference type="NCBI Taxonomy" id="1149755"/>
    <lineage>
        <taxon>Eukaryota</taxon>
        <taxon>Fungi</taxon>
        <taxon>Dikarya</taxon>
        <taxon>Ascomycota</taxon>
        <taxon>Pezizomycotina</taxon>
        <taxon>Leotiomycetes</taxon>
        <taxon>Helotiales</taxon>
        <taxon>Hyaloscyphaceae</taxon>
        <taxon>Hyaloscypha</taxon>
        <taxon>Hyaloscypha variabilis</taxon>
    </lineage>
</organism>
<dbReference type="AlphaFoldDB" id="A0A2J6S6P6"/>
<feature type="domain" description="Prolyl 4-hydroxylase alpha subunit Fe(2+) 2OG dioxygenase" evidence="2">
    <location>
        <begin position="221"/>
        <end position="310"/>
    </location>
</feature>
<evidence type="ECO:0000256" key="1">
    <source>
        <dbReference type="SAM" id="MobiDB-lite"/>
    </source>
</evidence>
<dbReference type="STRING" id="1149755.A0A2J6S6P6"/>
<evidence type="ECO:0000313" key="4">
    <source>
        <dbReference type="Proteomes" id="UP000235786"/>
    </source>
</evidence>
<dbReference type="Pfam" id="PF13640">
    <property type="entry name" value="2OG-FeII_Oxy_3"/>
    <property type="match status" value="1"/>
</dbReference>
<dbReference type="Proteomes" id="UP000235786">
    <property type="component" value="Unassembled WGS sequence"/>
</dbReference>
<feature type="region of interest" description="Disordered" evidence="1">
    <location>
        <begin position="1"/>
        <end position="47"/>
    </location>
</feature>
<sequence length="517" mass="57239">MSAPTSSPFVVGLVPNPFQGGPPTSDAASSSESTATYPLRPVTNDPPKAKKTLAQLAEQQILEQLKEAVKGYQSIASYSCGGSIPISASTGNSPFATTASGESPLTAPPIALRWDVSGYGTARTVHFPFTETQNQTLRNTTLFNELLQACAPATFGRKDKDILDESYRKAGKLDRSQFSVDFHPHDYGIIDAISQILLPETRTGFLENREEHRGVVAELYKFNIYSGPAGKFKSRVDTPRGETQFGSLVVCLPYPHEGGQLRVTHKGHSKHFNWSNSNAAAIQWAAFYSDCEHEVLPVTSGHRITLTYNLYMTQQIGSVLQRFPTVDPALFPLYDGAKKMVAQPSFMAKGGTLAFFCSHSYAHHRLSSSTSTLLPFALKGIDMTLFTIFRSLGLSVSVRPVLDQNDYQLKQIDRHHEEEGLVFRIGYSFSQTAIEDDGGHDVSWRDTEKMFQKVFPHTRTQNLTWLNSVAWPGYNGAKGWDLAMVNMTYGNEAGMAWHYSHAVILIEVPKRGERPIF</sequence>
<dbReference type="InterPro" id="IPR044862">
    <property type="entry name" value="Pro_4_hyd_alph_FE2OG_OXY"/>
</dbReference>
<name>A0A2J6S6P6_HYAVF</name>
<evidence type="ECO:0000313" key="3">
    <source>
        <dbReference type="EMBL" id="PMD46445.1"/>
    </source>
</evidence>
<evidence type="ECO:0000259" key="2">
    <source>
        <dbReference type="Pfam" id="PF13640"/>
    </source>
</evidence>
<dbReference type="PANTHER" id="PTHR33099:SF7">
    <property type="entry name" value="MYND-TYPE DOMAIN-CONTAINING PROTEIN"/>
    <property type="match status" value="1"/>
</dbReference>
<gene>
    <name evidence="3" type="ORF">L207DRAFT_507355</name>
</gene>
<proteinExistence type="predicted"/>